<evidence type="ECO:0000256" key="6">
    <source>
        <dbReference type="ARBA" id="ARBA00022475"/>
    </source>
</evidence>
<evidence type="ECO:0000256" key="4">
    <source>
        <dbReference type="ARBA" id="ARBA00014687"/>
    </source>
</evidence>
<evidence type="ECO:0000256" key="11">
    <source>
        <dbReference type="ARBA" id="ARBA00023136"/>
    </source>
</evidence>
<keyword evidence="11 18" id="KW-0472">Membrane</keyword>
<evidence type="ECO:0000256" key="3">
    <source>
        <dbReference type="ARBA" id="ARBA00011700"/>
    </source>
</evidence>
<dbReference type="AlphaFoldDB" id="A0A0C1JJ62"/>
<proteinExistence type="inferred from homology"/>
<feature type="transmembrane region" description="Helical" evidence="18">
    <location>
        <begin position="187"/>
        <end position="211"/>
    </location>
</feature>
<evidence type="ECO:0000256" key="7">
    <source>
        <dbReference type="ARBA" id="ARBA00022692"/>
    </source>
</evidence>
<dbReference type="InterPro" id="IPR000298">
    <property type="entry name" value="Cyt_c_oxidase-like_su3"/>
</dbReference>
<evidence type="ECO:0000313" key="21">
    <source>
        <dbReference type="Proteomes" id="UP000031465"/>
    </source>
</evidence>
<gene>
    <name evidence="20" type="primary">cyoC</name>
    <name evidence="20" type="ORF">DB44_DT00450</name>
</gene>
<dbReference type="PANTHER" id="PTHR11403:SF2">
    <property type="entry name" value="CYTOCHROME BO(3) UBIQUINOL OXIDASE SUBUNIT 3"/>
    <property type="match status" value="1"/>
</dbReference>
<evidence type="ECO:0000256" key="15">
    <source>
        <dbReference type="ARBA" id="ARBA00032189"/>
    </source>
</evidence>
<evidence type="ECO:0000256" key="16">
    <source>
        <dbReference type="ARBA" id="ARBA00032717"/>
    </source>
</evidence>
<protein>
    <recommendedName>
        <fullName evidence="4">Cytochrome bo(3) ubiquinol oxidase subunit 3</fullName>
    </recommendedName>
    <alternativeName>
        <fullName evidence="15">Cytochrome o ubiquinol oxidase subunit 3</fullName>
    </alternativeName>
    <alternativeName>
        <fullName evidence="13">Oxidase bo(3) subunit 3</fullName>
    </alternativeName>
    <alternativeName>
        <fullName evidence="16">Ubiquinol oxidase polypeptide III</fullName>
    </alternativeName>
    <alternativeName>
        <fullName evidence="14">Ubiquinol oxidase subunit 3</fullName>
    </alternativeName>
</protein>
<evidence type="ECO:0000256" key="10">
    <source>
        <dbReference type="ARBA" id="ARBA00023002"/>
    </source>
</evidence>
<keyword evidence="8" id="KW-0249">Electron transport</keyword>
<reference evidence="20 21" key="1">
    <citation type="journal article" date="2014" name="Mol. Biol. Evol.">
        <title>Massive expansion of Ubiquitination-related gene families within the Chlamydiae.</title>
        <authorList>
            <person name="Domman D."/>
            <person name="Collingro A."/>
            <person name="Lagkouvardos I."/>
            <person name="Gehre L."/>
            <person name="Weinmaier T."/>
            <person name="Rattei T."/>
            <person name="Subtil A."/>
            <person name="Horn M."/>
        </authorList>
    </citation>
    <scope>NUCLEOTIDE SEQUENCE [LARGE SCALE GENOMIC DNA]</scope>
    <source>
        <strain evidence="20 21">EI2</strain>
    </source>
</reference>
<dbReference type="CDD" id="cd02863">
    <property type="entry name" value="Ubiquinol_oxidase_III"/>
    <property type="match status" value="1"/>
</dbReference>
<evidence type="ECO:0000256" key="17">
    <source>
        <dbReference type="RuleBase" id="RU003376"/>
    </source>
</evidence>
<dbReference type="GO" id="GO:0009486">
    <property type="term" value="F:cytochrome bo3 ubiquinol oxidase activity"/>
    <property type="evidence" value="ECO:0007669"/>
    <property type="project" value="InterPro"/>
</dbReference>
<organism evidence="20 21">
    <name type="scientific">Candidatus Protochlamydia amoebophila</name>
    <dbReference type="NCBI Taxonomy" id="362787"/>
    <lineage>
        <taxon>Bacteria</taxon>
        <taxon>Pseudomonadati</taxon>
        <taxon>Chlamydiota</taxon>
        <taxon>Chlamydiia</taxon>
        <taxon>Parachlamydiales</taxon>
        <taxon>Parachlamydiaceae</taxon>
        <taxon>Candidatus Protochlamydia</taxon>
    </lineage>
</organism>
<comment type="subunit">
    <text evidence="3">Heterooctamer of two A chains, two B chains, two C chains and two D chains.</text>
</comment>
<sequence>MKPMSSSLIVHHRDTLNRQPDICAPDPHQDTFSKTYFGFWMYLMTDCLLFATIFCTYAVLHKSTFGGPSSHELFQLPTAFIETLILLLSSMTCGLSMLAAVKSQKKYVIGWLIITFCLGSSFLFLEIQEFSLLIREGNGFDRSAFLSSFFTLVGTHGLHITFGLLWMIVMIAQVIYQGITLSTFRRLALFSLFWHFLDLIWISIFTFVYLLGVA</sequence>
<dbReference type="GO" id="GO:0004129">
    <property type="term" value="F:cytochrome-c oxidase activity"/>
    <property type="evidence" value="ECO:0007669"/>
    <property type="project" value="InterPro"/>
</dbReference>
<evidence type="ECO:0000256" key="12">
    <source>
        <dbReference type="ARBA" id="ARBA00025694"/>
    </source>
</evidence>
<dbReference type="NCBIfam" id="TIGR02842">
    <property type="entry name" value="CyoC"/>
    <property type="match status" value="1"/>
</dbReference>
<comment type="function">
    <text evidence="12">Cytochrome bo(3) ubiquinol terminal oxidase is the component of the aerobic respiratory chain of E.coli that predominates when cells are grown at high aeration. Has proton pump activity across the membrane in addition to electron transfer, pumping 2 protons/electron.</text>
</comment>
<keyword evidence="10 20" id="KW-0560">Oxidoreductase</keyword>
<evidence type="ECO:0000256" key="18">
    <source>
        <dbReference type="SAM" id="Phobius"/>
    </source>
</evidence>
<evidence type="ECO:0000313" key="20">
    <source>
        <dbReference type="EMBL" id="KIC71410.1"/>
    </source>
</evidence>
<comment type="subcellular location">
    <subcellularLocation>
        <location evidence="1 17">Cell membrane</location>
        <topology evidence="1 17">Multi-pass membrane protein</topology>
    </subcellularLocation>
</comment>
<dbReference type="InterPro" id="IPR014206">
    <property type="entry name" value="Cyt_c_ubiqinol_oxidase_su3"/>
</dbReference>
<comment type="caution">
    <text evidence="20">The sequence shown here is derived from an EMBL/GenBank/DDBJ whole genome shotgun (WGS) entry which is preliminary data.</text>
</comment>
<dbReference type="Gene3D" id="1.20.120.80">
    <property type="entry name" value="Cytochrome c oxidase, subunit III, four-helix bundle"/>
    <property type="match status" value="1"/>
</dbReference>
<dbReference type="FunFam" id="1.20.120.80:FF:000001">
    <property type="entry name" value="Cytochrome (Ubi)quinol oxidase subunit III"/>
    <property type="match status" value="1"/>
</dbReference>
<dbReference type="GO" id="GO:0005886">
    <property type="term" value="C:plasma membrane"/>
    <property type="evidence" value="ECO:0007669"/>
    <property type="project" value="UniProtKB-SubCell"/>
</dbReference>
<dbReference type="Pfam" id="PF00510">
    <property type="entry name" value="COX3"/>
    <property type="match status" value="1"/>
</dbReference>
<feature type="transmembrane region" description="Helical" evidence="18">
    <location>
        <begin position="39"/>
        <end position="60"/>
    </location>
</feature>
<keyword evidence="6" id="KW-1003">Cell membrane</keyword>
<evidence type="ECO:0000259" key="19">
    <source>
        <dbReference type="PROSITE" id="PS50253"/>
    </source>
</evidence>
<evidence type="ECO:0000256" key="8">
    <source>
        <dbReference type="ARBA" id="ARBA00022982"/>
    </source>
</evidence>
<name>A0A0C1JJ62_9BACT</name>
<feature type="transmembrane region" description="Helical" evidence="18">
    <location>
        <begin position="145"/>
        <end position="175"/>
    </location>
</feature>
<feature type="domain" description="Heme-copper oxidase subunit III family profile" evidence="19">
    <location>
        <begin position="37"/>
        <end position="213"/>
    </location>
</feature>
<keyword evidence="5" id="KW-0813">Transport</keyword>
<accession>A0A0C1JJ62</accession>
<evidence type="ECO:0000256" key="9">
    <source>
        <dbReference type="ARBA" id="ARBA00022989"/>
    </source>
</evidence>
<evidence type="ECO:0000256" key="5">
    <source>
        <dbReference type="ARBA" id="ARBA00022448"/>
    </source>
</evidence>
<feature type="transmembrane region" description="Helical" evidence="18">
    <location>
        <begin position="108"/>
        <end position="125"/>
    </location>
</feature>
<dbReference type="PATRIC" id="fig|362787.3.peg.1478"/>
<dbReference type="PROSITE" id="PS50253">
    <property type="entry name" value="COX3"/>
    <property type="match status" value="1"/>
</dbReference>
<dbReference type="InterPro" id="IPR024791">
    <property type="entry name" value="Cyt_c/ubiquinol_Oxase_su3"/>
</dbReference>
<dbReference type="InterPro" id="IPR035973">
    <property type="entry name" value="Cyt_c_oxidase_su3-like_sf"/>
</dbReference>
<evidence type="ECO:0000256" key="2">
    <source>
        <dbReference type="ARBA" id="ARBA00010581"/>
    </source>
</evidence>
<keyword evidence="7 17" id="KW-0812">Transmembrane</keyword>
<dbReference type="GO" id="GO:0019646">
    <property type="term" value="P:aerobic electron transport chain"/>
    <property type="evidence" value="ECO:0007669"/>
    <property type="project" value="InterPro"/>
</dbReference>
<keyword evidence="9 18" id="KW-1133">Transmembrane helix</keyword>
<evidence type="ECO:0000256" key="1">
    <source>
        <dbReference type="ARBA" id="ARBA00004651"/>
    </source>
</evidence>
<dbReference type="Proteomes" id="UP000031465">
    <property type="component" value="Unassembled WGS sequence"/>
</dbReference>
<dbReference type="InterPro" id="IPR033946">
    <property type="entry name" value="Ubiquinol_oxase_su3_dom"/>
</dbReference>
<dbReference type="PANTHER" id="PTHR11403">
    <property type="entry name" value="CYTOCHROME C OXIDASE SUBUNIT III"/>
    <property type="match status" value="1"/>
</dbReference>
<evidence type="ECO:0000256" key="14">
    <source>
        <dbReference type="ARBA" id="ARBA00031884"/>
    </source>
</evidence>
<feature type="transmembrane region" description="Helical" evidence="18">
    <location>
        <begin position="80"/>
        <end position="101"/>
    </location>
</feature>
<dbReference type="EMBL" id="JSAN01000092">
    <property type="protein sequence ID" value="KIC71410.1"/>
    <property type="molecule type" value="Genomic_DNA"/>
</dbReference>
<comment type="similarity">
    <text evidence="2 17">Belongs to the cytochrome c oxidase subunit 3 family.</text>
</comment>
<evidence type="ECO:0000256" key="13">
    <source>
        <dbReference type="ARBA" id="ARBA00030072"/>
    </source>
</evidence>
<dbReference type="SUPFAM" id="SSF81452">
    <property type="entry name" value="Cytochrome c oxidase subunit III-like"/>
    <property type="match status" value="1"/>
</dbReference>
<dbReference type="InterPro" id="IPR013833">
    <property type="entry name" value="Cyt_c_oxidase_su3_a-hlx"/>
</dbReference>